<name>A0A1J5N2I7_9BACT</name>
<dbReference type="SUPFAM" id="SSF55874">
    <property type="entry name" value="ATPase domain of HSP90 chaperone/DNA topoisomerase II/histidine kinase"/>
    <property type="match status" value="1"/>
</dbReference>
<dbReference type="EC" id="2.7.13.3" evidence="2"/>
<dbReference type="PROSITE" id="PS50109">
    <property type="entry name" value="HIS_KIN"/>
    <property type="match status" value="1"/>
</dbReference>
<dbReference type="PANTHER" id="PTHR43065">
    <property type="entry name" value="SENSOR HISTIDINE KINASE"/>
    <property type="match status" value="1"/>
</dbReference>
<keyword evidence="3" id="KW-0597">Phosphoprotein</keyword>
<keyword evidence="9" id="KW-0812">Transmembrane</keyword>
<evidence type="ECO:0000259" key="10">
    <source>
        <dbReference type="PROSITE" id="PS50109"/>
    </source>
</evidence>
<dbReference type="CDD" id="cd00082">
    <property type="entry name" value="HisKA"/>
    <property type="match status" value="1"/>
</dbReference>
<evidence type="ECO:0000256" key="9">
    <source>
        <dbReference type="SAM" id="Phobius"/>
    </source>
</evidence>
<dbReference type="Gene3D" id="3.30.565.10">
    <property type="entry name" value="Histidine kinase-like ATPase, C-terminal domain"/>
    <property type="match status" value="1"/>
</dbReference>
<dbReference type="InterPro" id="IPR003661">
    <property type="entry name" value="HisK_dim/P_dom"/>
</dbReference>
<feature type="transmembrane region" description="Helical" evidence="9">
    <location>
        <begin position="12"/>
        <end position="31"/>
    </location>
</feature>
<gene>
    <name evidence="11" type="primary">zraS_4</name>
    <name evidence="11" type="ORF">BerOc1_00823</name>
</gene>
<dbReference type="SUPFAM" id="SSF47384">
    <property type="entry name" value="Homodimeric domain of signal transducing histidine kinase"/>
    <property type="match status" value="1"/>
</dbReference>
<feature type="domain" description="Histidine kinase" evidence="10">
    <location>
        <begin position="90"/>
        <end position="309"/>
    </location>
</feature>
<dbReference type="InterPro" id="IPR004358">
    <property type="entry name" value="Sig_transdc_His_kin-like_C"/>
</dbReference>
<dbReference type="PRINTS" id="PR00344">
    <property type="entry name" value="BCTRLSENSOR"/>
</dbReference>
<proteinExistence type="predicted"/>
<keyword evidence="12" id="KW-1185">Reference proteome</keyword>
<protein>
    <recommendedName>
        <fullName evidence="2">histidine kinase</fullName>
        <ecNumber evidence="2">2.7.13.3</ecNumber>
    </recommendedName>
</protein>
<dbReference type="InterPro" id="IPR003594">
    <property type="entry name" value="HATPase_dom"/>
</dbReference>
<dbReference type="SMART" id="SM00388">
    <property type="entry name" value="HisKA"/>
    <property type="match status" value="1"/>
</dbReference>
<dbReference type="InterPro" id="IPR036097">
    <property type="entry name" value="HisK_dim/P_sf"/>
</dbReference>
<evidence type="ECO:0000256" key="2">
    <source>
        <dbReference type="ARBA" id="ARBA00012438"/>
    </source>
</evidence>
<evidence type="ECO:0000256" key="1">
    <source>
        <dbReference type="ARBA" id="ARBA00000085"/>
    </source>
</evidence>
<evidence type="ECO:0000256" key="4">
    <source>
        <dbReference type="ARBA" id="ARBA00022679"/>
    </source>
</evidence>
<organism evidence="11 12">
    <name type="scientific">Pseudodesulfovibrio hydrargyri</name>
    <dbReference type="NCBI Taxonomy" id="2125990"/>
    <lineage>
        <taxon>Bacteria</taxon>
        <taxon>Pseudomonadati</taxon>
        <taxon>Thermodesulfobacteriota</taxon>
        <taxon>Desulfovibrionia</taxon>
        <taxon>Desulfovibrionales</taxon>
        <taxon>Desulfovibrionaceae</taxon>
    </lineage>
</organism>
<reference evidence="11 12" key="1">
    <citation type="submission" date="2015-09" db="EMBL/GenBank/DDBJ databases">
        <title>Genome of Desulfovibrio dechloracetivorans BerOc1, a mercury methylating strain isolated from highly hydrocarbons and metals contaminated coastal sediments.</title>
        <authorList>
            <person name="Goni Urriza M."/>
            <person name="Gassie C."/>
            <person name="Bouchez O."/>
            <person name="Klopp C."/>
            <person name="Ranchou-Peyruse A."/>
            <person name="Remy G."/>
        </authorList>
    </citation>
    <scope>NUCLEOTIDE SEQUENCE [LARGE SCALE GENOMIC DNA]</scope>
    <source>
        <strain evidence="11 12">BerOc1</strain>
    </source>
</reference>
<dbReference type="EMBL" id="LKAQ01000001">
    <property type="protein sequence ID" value="OIQ52348.1"/>
    <property type="molecule type" value="Genomic_DNA"/>
</dbReference>
<dbReference type="AlphaFoldDB" id="A0A1J5N2I7"/>
<evidence type="ECO:0000256" key="5">
    <source>
        <dbReference type="ARBA" id="ARBA00022741"/>
    </source>
</evidence>
<keyword evidence="9" id="KW-0472">Membrane</keyword>
<dbReference type="Pfam" id="PF02518">
    <property type="entry name" value="HATPase_c"/>
    <property type="match status" value="1"/>
</dbReference>
<comment type="caution">
    <text evidence="11">The sequence shown here is derived from an EMBL/GenBank/DDBJ whole genome shotgun (WGS) entry which is preliminary data.</text>
</comment>
<dbReference type="Proteomes" id="UP000181901">
    <property type="component" value="Unassembled WGS sequence"/>
</dbReference>
<evidence type="ECO:0000256" key="8">
    <source>
        <dbReference type="ARBA" id="ARBA00023012"/>
    </source>
</evidence>
<keyword evidence="5" id="KW-0547">Nucleotide-binding</keyword>
<feature type="transmembrane region" description="Helical" evidence="9">
    <location>
        <begin position="37"/>
        <end position="58"/>
    </location>
</feature>
<dbReference type="SMART" id="SM00387">
    <property type="entry name" value="HATPase_c"/>
    <property type="match status" value="1"/>
</dbReference>
<dbReference type="OrthoDB" id="9777714at2"/>
<keyword evidence="6" id="KW-0418">Kinase</keyword>
<dbReference type="InterPro" id="IPR036890">
    <property type="entry name" value="HATPase_C_sf"/>
</dbReference>
<keyword evidence="7" id="KW-0067">ATP-binding</keyword>
<dbReference type="Gene3D" id="1.10.287.130">
    <property type="match status" value="1"/>
</dbReference>
<evidence type="ECO:0000256" key="7">
    <source>
        <dbReference type="ARBA" id="ARBA00022840"/>
    </source>
</evidence>
<dbReference type="Pfam" id="PF00512">
    <property type="entry name" value="HisKA"/>
    <property type="match status" value="1"/>
</dbReference>
<dbReference type="GO" id="GO:0000155">
    <property type="term" value="F:phosphorelay sensor kinase activity"/>
    <property type="evidence" value="ECO:0007669"/>
    <property type="project" value="InterPro"/>
</dbReference>
<dbReference type="InterPro" id="IPR005467">
    <property type="entry name" value="His_kinase_dom"/>
</dbReference>
<dbReference type="RefSeq" id="WP_071544411.1">
    <property type="nucleotide sequence ID" value="NZ_LKAQ01000001.1"/>
</dbReference>
<evidence type="ECO:0000313" key="11">
    <source>
        <dbReference type="EMBL" id="OIQ52348.1"/>
    </source>
</evidence>
<keyword evidence="9" id="KW-1133">Transmembrane helix</keyword>
<evidence type="ECO:0000256" key="6">
    <source>
        <dbReference type="ARBA" id="ARBA00022777"/>
    </source>
</evidence>
<comment type="catalytic activity">
    <reaction evidence="1">
        <text>ATP + protein L-histidine = ADP + protein N-phospho-L-histidine.</text>
        <dbReference type="EC" id="2.7.13.3"/>
    </reaction>
</comment>
<dbReference type="GO" id="GO:0005524">
    <property type="term" value="F:ATP binding"/>
    <property type="evidence" value="ECO:0007669"/>
    <property type="project" value="UniProtKB-KW"/>
</dbReference>
<keyword evidence="4 11" id="KW-0808">Transferase</keyword>
<sequence length="309" mass="33829">MSLTYARRVIMLGRSAFPVSCLAVGAAAWFHGRTGDGLALVAAVAVAGGMWLLLWASARWLDQAEAERTEMGDQLIQSQRVLALGELSTGIAHEINNPLNIILQEAELMRYNLAAAPAPEDLPDVLEEIRTSLDVIYAQVSRCSDITHKLLDLARNRKPVSQAADVNRLVEDMLELVERESGPRNIRIHRQPGPDLPTVISDPPLLRQVFLNLLINAVQAVDRDGDIFITTFREGDMACTEIRDTGPGISKEDRERIFNPFFTTKAPGQGTGLGLSVSLRIINELGGDILVQSSPGKGASFTVRIPFKR</sequence>
<accession>A0A1J5N2I7</accession>
<keyword evidence="8" id="KW-0902">Two-component regulatory system</keyword>
<evidence type="ECO:0000313" key="12">
    <source>
        <dbReference type="Proteomes" id="UP000181901"/>
    </source>
</evidence>
<dbReference type="PANTHER" id="PTHR43065:SF10">
    <property type="entry name" value="PEROXIDE STRESS-ACTIVATED HISTIDINE KINASE MAK3"/>
    <property type="match status" value="1"/>
</dbReference>
<evidence type="ECO:0000256" key="3">
    <source>
        <dbReference type="ARBA" id="ARBA00022553"/>
    </source>
</evidence>